<keyword evidence="2" id="KW-1185">Reference proteome</keyword>
<comment type="caution">
    <text evidence="1">The sequence shown here is derived from an EMBL/GenBank/DDBJ whole genome shotgun (WGS) entry which is preliminary data.</text>
</comment>
<dbReference type="SUPFAM" id="SSF56235">
    <property type="entry name" value="N-terminal nucleophile aminohydrolases (Ntn hydrolases)"/>
    <property type="match status" value="1"/>
</dbReference>
<organism evidence="1 2">
    <name type="scientific">Hibiscus sabdariffa</name>
    <name type="common">roselle</name>
    <dbReference type="NCBI Taxonomy" id="183260"/>
    <lineage>
        <taxon>Eukaryota</taxon>
        <taxon>Viridiplantae</taxon>
        <taxon>Streptophyta</taxon>
        <taxon>Embryophyta</taxon>
        <taxon>Tracheophyta</taxon>
        <taxon>Spermatophyta</taxon>
        <taxon>Magnoliopsida</taxon>
        <taxon>eudicotyledons</taxon>
        <taxon>Gunneridae</taxon>
        <taxon>Pentapetalae</taxon>
        <taxon>rosids</taxon>
        <taxon>malvids</taxon>
        <taxon>Malvales</taxon>
        <taxon>Malvaceae</taxon>
        <taxon>Malvoideae</taxon>
        <taxon>Hibiscus</taxon>
    </lineage>
</organism>
<name>A0ABR2QRV2_9ROSI</name>
<gene>
    <name evidence="1" type="ORF">V6N11_060956</name>
</gene>
<dbReference type="Proteomes" id="UP001396334">
    <property type="component" value="Unassembled WGS sequence"/>
</dbReference>
<protein>
    <submittedName>
        <fullName evidence="1">Uncharacterized protein</fullName>
    </submittedName>
</protein>
<dbReference type="InterPro" id="IPR029055">
    <property type="entry name" value="Ntn_hydrolases_N"/>
</dbReference>
<evidence type="ECO:0000313" key="1">
    <source>
        <dbReference type="EMBL" id="KAK9003392.1"/>
    </source>
</evidence>
<evidence type="ECO:0000313" key="2">
    <source>
        <dbReference type="Proteomes" id="UP001396334"/>
    </source>
</evidence>
<dbReference type="EMBL" id="JBBPBN010000034">
    <property type="protein sequence ID" value="KAK9003392.1"/>
    <property type="molecule type" value="Genomic_DNA"/>
</dbReference>
<dbReference type="Gene3D" id="3.60.20.10">
    <property type="entry name" value="Glutamine Phosphoribosylpyrophosphate, subunit 1, domain 1"/>
    <property type="match status" value="1"/>
</dbReference>
<reference evidence="1 2" key="1">
    <citation type="journal article" date="2024" name="G3 (Bethesda)">
        <title>Genome assembly of Hibiscus sabdariffa L. provides insights into metabolisms of medicinal natural products.</title>
        <authorList>
            <person name="Kim T."/>
        </authorList>
    </citation>
    <scope>NUCLEOTIDE SEQUENCE [LARGE SCALE GENOMIC DNA]</scope>
    <source>
        <strain evidence="1">TK-2024</strain>
        <tissue evidence="1">Old leaves</tissue>
    </source>
</reference>
<accession>A0ABR2QRV2</accession>
<proteinExistence type="predicted"/>
<sequence length="76" mass="8625">MDPSTHYHSGMTVEEAIDLVDKCKVEIRLRLVVTPPNFVIKTVEKDEAREYASVKDAAVASAQRYLSWTRTSIMII</sequence>